<dbReference type="GO" id="GO:0008168">
    <property type="term" value="F:methyltransferase activity"/>
    <property type="evidence" value="ECO:0007669"/>
    <property type="project" value="UniProtKB-KW"/>
</dbReference>
<evidence type="ECO:0000313" key="3">
    <source>
        <dbReference type="EMBL" id="ORX59007.1"/>
    </source>
</evidence>
<keyword evidence="4" id="KW-1185">Reference proteome</keyword>
<dbReference type="Gene3D" id="3.40.50.150">
    <property type="entry name" value="Vaccinia Virus protein VP39"/>
    <property type="match status" value="1"/>
</dbReference>
<sequence>MALPATPPSTPPCSSRQSSLTAQERAERVLKFIDAQDPPLRSSYSPLSRGSSEQDRLVTQNYVLRTAFDDHDFQATSMQGPLDQGCVAIEIGCGPGTWSMEMSTAFPNSIFIGLDLDTSFPKFIKPQNCYFRACDITQWPLPLPDNSVDFIFHRDMNWTLLSMQWPHLVKEYLRILRPGGWVECMEMEIESKSTRQHEQHLNDHVMHGLSLQGQDPAIARKLPSMLALQGFRRVSSQFQSLPLGWGWAHHGRSSRHPSRRGKPTPPPTSPLKTDGCSEYARAAAGQYRCLLESLRPWLANALSCTPEKYDMLLDRVQTEWVDAHSYINWHAVIAQKPL</sequence>
<reference evidence="3 4" key="1">
    <citation type="submission" date="2016-07" db="EMBL/GenBank/DDBJ databases">
        <title>Pervasive Adenine N6-methylation of Active Genes in Fungi.</title>
        <authorList>
            <consortium name="DOE Joint Genome Institute"/>
            <person name="Mondo S.J."/>
            <person name="Dannebaum R.O."/>
            <person name="Kuo R.C."/>
            <person name="Labutti K."/>
            <person name="Haridas S."/>
            <person name="Kuo A."/>
            <person name="Salamov A."/>
            <person name="Ahrendt S.R."/>
            <person name="Lipzen A."/>
            <person name="Sullivan W."/>
            <person name="Andreopoulos W.B."/>
            <person name="Clum A."/>
            <person name="Lindquist E."/>
            <person name="Daum C."/>
            <person name="Ramamoorthy G.K."/>
            <person name="Gryganskyi A."/>
            <person name="Culley D."/>
            <person name="Magnuson J.K."/>
            <person name="James T.Y."/>
            <person name="O'Malley M.A."/>
            <person name="Stajich J.E."/>
            <person name="Spatafora J.W."/>
            <person name="Visel A."/>
            <person name="Grigoriev I.V."/>
        </authorList>
    </citation>
    <scope>NUCLEOTIDE SEQUENCE [LARGE SCALE GENOMIC DNA]</scope>
    <source>
        <strain evidence="3 4">NRRL 3301</strain>
    </source>
</reference>
<evidence type="ECO:0000256" key="1">
    <source>
        <dbReference type="SAM" id="MobiDB-lite"/>
    </source>
</evidence>
<protein>
    <submittedName>
        <fullName evidence="3">S-adenosyl-L-methionine-dependent methyltransferase</fullName>
    </submittedName>
</protein>
<evidence type="ECO:0000259" key="2">
    <source>
        <dbReference type="Pfam" id="PF13649"/>
    </source>
</evidence>
<dbReference type="PANTHER" id="PTHR43591">
    <property type="entry name" value="METHYLTRANSFERASE"/>
    <property type="match status" value="1"/>
</dbReference>
<feature type="compositionally biased region" description="Low complexity" evidence="1">
    <location>
        <begin position="38"/>
        <end position="51"/>
    </location>
</feature>
<dbReference type="CDD" id="cd02440">
    <property type="entry name" value="AdoMet_MTases"/>
    <property type="match status" value="1"/>
</dbReference>
<keyword evidence="3" id="KW-0489">Methyltransferase</keyword>
<feature type="compositionally biased region" description="Pro residues" evidence="1">
    <location>
        <begin position="1"/>
        <end position="11"/>
    </location>
</feature>
<dbReference type="SUPFAM" id="SSF53335">
    <property type="entry name" value="S-adenosyl-L-methionine-dependent methyltransferases"/>
    <property type="match status" value="1"/>
</dbReference>
<proteinExistence type="predicted"/>
<dbReference type="Pfam" id="PF13649">
    <property type="entry name" value="Methyltransf_25"/>
    <property type="match status" value="1"/>
</dbReference>
<feature type="domain" description="Methyltransferase" evidence="2">
    <location>
        <begin position="89"/>
        <end position="180"/>
    </location>
</feature>
<dbReference type="Proteomes" id="UP000242146">
    <property type="component" value="Unassembled WGS sequence"/>
</dbReference>
<organism evidence="3 4">
    <name type="scientific">Hesseltinella vesiculosa</name>
    <dbReference type="NCBI Taxonomy" id="101127"/>
    <lineage>
        <taxon>Eukaryota</taxon>
        <taxon>Fungi</taxon>
        <taxon>Fungi incertae sedis</taxon>
        <taxon>Mucoromycota</taxon>
        <taxon>Mucoromycotina</taxon>
        <taxon>Mucoromycetes</taxon>
        <taxon>Mucorales</taxon>
        <taxon>Cunninghamellaceae</taxon>
        <taxon>Hesseltinella</taxon>
    </lineage>
</organism>
<feature type="region of interest" description="Disordered" evidence="1">
    <location>
        <begin position="252"/>
        <end position="273"/>
    </location>
</feature>
<dbReference type="OrthoDB" id="2013972at2759"/>
<comment type="caution">
    <text evidence="3">The sequence shown here is derived from an EMBL/GenBank/DDBJ whole genome shotgun (WGS) entry which is preliminary data.</text>
</comment>
<accession>A0A1X2GRW4</accession>
<dbReference type="PANTHER" id="PTHR43591:SF24">
    <property type="entry name" value="2-METHOXY-6-POLYPRENYL-1,4-BENZOQUINOL METHYLASE, MITOCHONDRIAL"/>
    <property type="match status" value="1"/>
</dbReference>
<dbReference type="GO" id="GO:0032259">
    <property type="term" value="P:methylation"/>
    <property type="evidence" value="ECO:0007669"/>
    <property type="project" value="UniProtKB-KW"/>
</dbReference>
<feature type="region of interest" description="Disordered" evidence="1">
    <location>
        <begin position="1"/>
        <end position="53"/>
    </location>
</feature>
<dbReference type="EMBL" id="MCGT01000006">
    <property type="protein sequence ID" value="ORX59007.1"/>
    <property type="molecule type" value="Genomic_DNA"/>
</dbReference>
<dbReference type="InterPro" id="IPR041698">
    <property type="entry name" value="Methyltransf_25"/>
</dbReference>
<dbReference type="InterPro" id="IPR029063">
    <property type="entry name" value="SAM-dependent_MTases_sf"/>
</dbReference>
<feature type="compositionally biased region" description="Basic residues" evidence="1">
    <location>
        <begin position="252"/>
        <end position="262"/>
    </location>
</feature>
<evidence type="ECO:0000313" key="4">
    <source>
        <dbReference type="Proteomes" id="UP000242146"/>
    </source>
</evidence>
<dbReference type="AlphaFoldDB" id="A0A1X2GRW4"/>
<gene>
    <name evidence="3" type="ORF">DM01DRAFT_1282673</name>
</gene>
<name>A0A1X2GRW4_9FUNG</name>
<dbReference type="STRING" id="101127.A0A1X2GRW4"/>
<keyword evidence="3" id="KW-0808">Transferase</keyword>